<keyword evidence="11" id="KW-1185">Reference proteome</keyword>
<feature type="signal peptide" evidence="8">
    <location>
        <begin position="1"/>
        <end position="22"/>
    </location>
</feature>
<dbReference type="RefSeq" id="WP_273670226.1">
    <property type="nucleotide sequence ID" value="NZ_JAQQXR010000002.1"/>
</dbReference>
<comment type="caution">
    <text evidence="10">The sequence shown here is derived from an EMBL/GenBank/DDBJ whole genome shotgun (WGS) entry which is preliminary data.</text>
</comment>
<name>A0ABT5JXT4_9BURK</name>
<feature type="domain" description="Thioredoxin" evidence="9">
    <location>
        <begin position="12"/>
        <end position="165"/>
    </location>
</feature>
<evidence type="ECO:0000259" key="9">
    <source>
        <dbReference type="PROSITE" id="PS51352"/>
    </source>
</evidence>
<evidence type="ECO:0000256" key="4">
    <source>
        <dbReference type="ARBA" id="ARBA00022729"/>
    </source>
</evidence>
<comment type="similarity">
    <text evidence="2">Belongs to the thioredoxin family. DsbA subfamily.</text>
</comment>
<comment type="subcellular location">
    <subcellularLocation>
        <location evidence="1">Periplasm</location>
    </subcellularLocation>
</comment>
<evidence type="ECO:0000256" key="3">
    <source>
        <dbReference type="ARBA" id="ARBA00013831"/>
    </source>
</evidence>
<dbReference type="PANTHER" id="PTHR35891">
    <property type="entry name" value="THIOL:DISULFIDE INTERCHANGE PROTEIN DSBA"/>
    <property type="match status" value="1"/>
</dbReference>
<keyword evidence="4 8" id="KW-0732">Signal</keyword>
<dbReference type="PANTHER" id="PTHR35891:SF3">
    <property type="entry name" value="THIOL:DISULFIDE INTERCHANGE PROTEIN DSBL"/>
    <property type="match status" value="1"/>
</dbReference>
<dbReference type="SUPFAM" id="SSF52833">
    <property type="entry name" value="Thioredoxin-like"/>
    <property type="match status" value="1"/>
</dbReference>
<evidence type="ECO:0000313" key="10">
    <source>
        <dbReference type="EMBL" id="MDC8757554.1"/>
    </source>
</evidence>
<dbReference type="InterPro" id="IPR001853">
    <property type="entry name" value="DSBA-like_thioredoxin_dom"/>
</dbReference>
<gene>
    <name evidence="10" type="ORF">OIK44_08145</name>
</gene>
<organism evidence="10 11">
    <name type="scientific">Janthinobacterium fluminis</name>
    <dbReference type="NCBI Taxonomy" id="2987524"/>
    <lineage>
        <taxon>Bacteria</taxon>
        <taxon>Pseudomonadati</taxon>
        <taxon>Pseudomonadota</taxon>
        <taxon>Betaproteobacteria</taxon>
        <taxon>Burkholderiales</taxon>
        <taxon>Oxalobacteraceae</taxon>
        <taxon>Janthinobacterium</taxon>
    </lineage>
</organism>
<keyword evidence="5" id="KW-0574">Periplasm</keyword>
<evidence type="ECO:0000256" key="2">
    <source>
        <dbReference type="ARBA" id="ARBA00005791"/>
    </source>
</evidence>
<dbReference type="EMBL" id="JAQQXR010000002">
    <property type="protein sequence ID" value="MDC8757554.1"/>
    <property type="molecule type" value="Genomic_DNA"/>
</dbReference>
<dbReference type="Proteomes" id="UP001221208">
    <property type="component" value="Unassembled WGS sequence"/>
</dbReference>
<accession>A0ABT5JXT4</accession>
<sequence>MRLLRLLLAAVTLMASTSGAFAAEPQNGVDYTTLDATTRPDTGKKIEVVEFFMYSCPHCHSLEPLMSEWVKKQGDNIVFRRVHMAFSGPNDPQAHAYVTLEAMGKLDLVHDKIFRAVHVERNRLNKDEALTDFIAKNGVDKAKYLEFFNSFAVQTKMKRGASLINTYKLTSAPSIVIDGRFVTSPAQAGRPNQPELQSQQATLKVMDMLVARALKESGKGAAAAPAAPVKTAKK</sequence>
<dbReference type="Pfam" id="PF01323">
    <property type="entry name" value="DSBA"/>
    <property type="match status" value="1"/>
</dbReference>
<keyword evidence="6" id="KW-1015">Disulfide bond</keyword>
<keyword evidence="7" id="KW-0676">Redox-active center</keyword>
<dbReference type="PIRSF" id="PIRSF001488">
    <property type="entry name" value="Tdi_protein"/>
    <property type="match status" value="1"/>
</dbReference>
<dbReference type="PROSITE" id="PS51352">
    <property type="entry name" value="THIOREDOXIN_2"/>
    <property type="match status" value="1"/>
</dbReference>
<dbReference type="InterPro" id="IPR023205">
    <property type="entry name" value="DsbA/DsbL"/>
</dbReference>
<evidence type="ECO:0000313" key="11">
    <source>
        <dbReference type="Proteomes" id="UP001221208"/>
    </source>
</evidence>
<protein>
    <recommendedName>
        <fullName evidence="3">Thiol:disulfide interchange protein DsbA</fullName>
    </recommendedName>
</protein>
<feature type="chain" id="PRO_5046154775" description="Thiol:disulfide interchange protein DsbA" evidence="8">
    <location>
        <begin position="23"/>
        <end position="234"/>
    </location>
</feature>
<evidence type="ECO:0000256" key="8">
    <source>
        <dbReference type="SAM" id="SignalP"/>
    </source>
</evidence>
<dbReference type="CDD" id="cd03019">
    <property type="entry name" value="DsbA_DsbA"/>
    <property type="match status" value="1"/>
</dbReference>
<proteinExistence type="inferred from homology"/>
<evidence type="ECO:0000256" key="5">
    <source>
        <dbReference type="ARBA" id="ARBA00022764"/>
    </source>
</evidence>
<evidence type="ECO:0000256" key="6">
    <source>
        <dbReference type="ARBA" id="ARBA00023157"/>
    </source>
</evidence>
<dbReference type="InterPro" id="IPR013766">
    <property type="entry name" value="Thioredoxin_domain"/>
</dbReference>
<evidence type="ECO:0000256" key="7">
    <source>
        <dbReference type="ARBA" id="ARBA00023284"/>
    </source>
</evidence>
<evidence type="ECO:0000256" key="1">
    <source>
        <dbReference type="ARBA" id="ARBA00004418"/>
    </source>
</evidence>
<dbReference type="InterPro" id="IPR036249">
    <property type="entry name" value="Thioredoxin-like_sf"/>
</dbReference>
<dbReference type="Gene3D" id="3.40.30.10">
    <property type="entry name" value="Glutaredoxin"/>
    <property type="match status" value="2"/>
</dbReference>
<dbReference type="InterPro" id="IPR050824">
    <property type="entry name" value="Thiol_disulfide_DsbA"/>
</dbReference>
<reference evidence="10 11" key="1">
    <citation type="submission" date="2022-10" db="EMBL/GenBank/DDBJ databases">
        <title>Janthinobacterium sp. hw3 Genome sequencing.</title>
        <authorList>
            <person name="Park S."/>
        </authorList>
    </citation>
    <scope>NUCLEOTIDE SEQUENCE [LARGE SCALE GENOMIC DNA]</scope>
    <source>
        <strain evidence="11">hw3</strain>
    </source>
</reference>